<reference evidence="4" key="1">
    <citation type="submission" date="2016-10" db="EMBL/GenBank/DDBJ databases">
        <authorList>
            <person name="Varghese N."/>
            <person name="Submissions S."/>
        </authorList>
    </citation>
    <scope>NUCLEOTIDE SEQUENCE [LARGE SCALE GENOMIC DNA]</scope>
    <source>
        <strain evidence="4">DSM 11526</strain>
    </source>
</reference>
<dbReference type="STRING" id="1122198.SAMN02745729_1052"/>
<accession>A0A1H4CGS9</accession>
<sequence length="268" mass="29365">MAEVYENKLTPAQIEELAIHCENAELEAYEITKITDDYPEMTYKDAFDIQWEIRRRKEERGHKIVGMKMGLTSWAKMAQMGVEQPCYGFLADYFSVPEGGEIKHDELIHPKIEAELAFVLKHELKGPGVHIGDVLRATDFVMPAVEVIDSRYKDFKFDLKSVIADNSSSSRFVTGGRMADIADVDLKNIGVVMEINGEVVQTGAGAAVLGHPAASVAMLANMMADRGESLPAGSFIMIGAITAAVQVNKGDAFTVRYQGLGTLSGKFV</sequence>
<dbReference type="InterPro" id="IPR011234">
    <property type="entry name" value="Fumarylacetoacetase-like_C"/>
</dbReference>
<dbReference type="PANTHER" id="PTHR30143">
    <property type="entry name" value="ACID HYDRATASE"/>
    <property type="match status" value="1"/>
</dbReference>
<organism evidence="3 4">
    <name type="scientific">Marinobacterium iners DSM 11526</name>
    <dbReference type="NCBI Taxonomy" id="1122198"/>
    <lineage>
        <taxon>Bacteria</taxon>
        <taxon>Pseudomonadati</taxon>
        <taxon>Pseudomonadota</taxon>
        <taxon>Gammaproteobacteria</taxon>
        <taxon>Oceanospirillales</taxon>
        <taxon>Oceanospirillaceae</taxon>
        <taxon>Marinobacterium</taxon>
    </lineage>
</organism>
<dbReference type="Pfam" id="PF01557">
    <property type="entry name" value="FAA_hydrolase"/>
    <property type="match status" value="1"/>
</dbReference>
<gene>
    <name evidence="3" type="ORF">SAMN02745729_1052</name>
</gene>
<dbReference type="EMBL" id="FNRJ01000005">
    <property type="protein sequence ID" value="SEA59513.1"/>
    <property type="molecule type" value="Genomic_DNA"/>
</dbReference>
<dbReference type="GO" id="GO:0005737">
    <property type="term" value="C:cytoplasm"/>
    <property type="evidence" value="ECO:0007669"/>
    <property type="project" value="TreeGrafter"/>
</dbReference>
<feature type="domain" description="Fumarylacetoacetase-like C-terminal" evidence="2">
    <location>
        <begin position="110"/>
        <end position="266"/>
    </location>
</feature>
<dbReference type="InterPro" id="IPR036663">
    <property type="entry name" value="Fumarylacetoacetase_C_sf"/>
</dbReference>
<name>A0A1H4CGS9_9GAMM</name>
<dbReference type="AlphaFoldDB" id="A0A1H4CGS9"/>
<evidence type="ECO:0000256" key="1">
    <source>
        <dbReference type="ARBA" id="ARBA00023239"/>
    </source>
</evidence>
<protein>
    <submittedName>
        <fullName evidence="3">4-oxalocrotonate decarboxylase</fullName>
    </submittedName>
</protein>
<keyword evidence="1" id="KW-0456">Lyase</keyword>
<evidence type="ECO:0000313" key="3">
    <source>
        <dbReference type="EMBL" id="SEA59513.1"/>
    </source>
</evidence>
<evidence type="ECO:0000313" key="4">
    <source>
        <dbReference type="Proteomes" id="UP000242469"/>
    </source>
</evidence>
<dbReference type="GO" id="GO:0008684">
    <property type="term" value="F:2-oxopent-4-enoate hydratase activity"/>
    <property type="evidence" value="ECO:0007669"/>
    <property type="project" value="TreeGrafter"/>
</dbReference>
<dbReference type="RefSeq" id="WP_091825175.1">
    <property type="nucleotide sequence ID" value="NZ_FNRJ01000005.1"/>
</dbReference>
<dbReference type="SUPFAM" id="SSF56529">
    <property type="entry name" value="FAH"/>
    <property type="match status" value="1"/>
</dbReference>
<keyword evidence="4" id="KW-1185">Reference proteome</keyword>
<dbReference type="NCBIfam" id="TIGR03218">
    <property type="entry name" value="catechol_dmpH"/>
    <property type="match status" value="1"/>
</dbReference>
<dbReference type="InterPro" id="IPR050772">
    <property type="entry name" value="Hydratase-Decarb/MhpD_sf"/>
</dbReference>
<dbReference type="Gene3D" id="3.90.850.10">
    <property type="entry name" value="Fumarylacetoacetase-like, C-terminal domain"/>
    <property type="match status" value="1"/>
</dbReference>
<dbReference type="InterPro" id="IPR017630">
    <property type="entry name" value="4-oxalocrotonate_decarboxylase"/>
</dbReference>
<proteinExistence type="predicted"/>
<dbReference type="Proteomes" id="UP000242469">
    <property type="component" value="Unassembled WGS sequence"/>
</dbReference>
<dbReference type="PANTHER" id="PTHR30143:SF0">
    <property type="entry name" value="2-KETO-4-PENTENOATE HYDRATASE"/>
    <property type="match status" value="1"/>
</dbReference>
<dbReference type="OrthoDB" id="9792137at2"/>
<evidence type="ECO:0000259" key="2">
    <source>
        <dbReference type="Pfam" id="PF01557"/>
    </source>
</evidence>